<dbReference type="Gene3D" id="1.20.140.150">
    <property type="match status" value="1"/>
</dbReference>
<evidence type="ECO:0000313" key="3">
    <source>
        <dbReference type="RefSeq" id="XP_072812812.1"/>
    </source>
</evidence>
<reference evidence="3" key="1">
    <citation type="submission" date="2025-08" db="UniProtKB">
        <authorList>
            <consortium name="RefSeq"/>
        </authorList>
    </citation>
    <scope>IDENTIFICATION</scope>
</reference>
<gene>
    <name evidence="3" type="primary">CLDN34</name>
</gene>
<keyword evidence="1" id="KW-0472">Membrane</keyword>
<sequence length="215" mass="22621">MPGSRAAGVKGCAFSGFRAPGYAATTPLLNSNSERQLAGFVVITIGWTPGTAAVGLAECPGRYSDTAALSPPARPAWGCGEPASSTTSTMPARPPRVTTAPPGTHLPLHILIAQSLLLMASILGLLGKAFIIFALRNVYLGIVWTRAACNPFTASGTLNVAASLCISMTVVWNYRSVMNEEEVAFPPPLNVPFKPDTRQTGGDVLLRVWLPSRCL</sequence>
<accession>A0ABM5CVX8</accession>
<keyword evidence="1" id="KW-0812">Transmembrane</keyword>
<evidence type="ECO:0000313" key="2">
    <source>
        <dbReference type="Proteomes" id="UP001652581"/>
    </source>
</evidence>
<protein>
    <submittedName>
        <fullName evidence="3">Claudin-34</fullName>
    </submittedName>
</protein>
<dbReference type="GeneID" id="140692032"/>
<keyword evidence="2" id="KW-1185">Reference proteome</keyword>
<keyword evidence="1" id="KW-1133">Transmembrane helix</keyword>
<dbReference type="Proteomes" id="UP001652581">
    <property type="component" value="Chromosome X"/>
</dbReference>
<evidence type="ECO:0000256" key="1">
    <source>
        <dbReference type="SAM" id="Phobius"/>
    </source>
</evidence>
<dbReference type="RefSeq" id="XP_072812812.1">
    <property type="nucleotide sequence ID" value="XM_072956711.1"/>
</dbReference>
<organism evidence="2 3">
    <name type="scientific">Vicugna pacos</name>
    <name type="common">Alpaca</name>
    <name type="synonym">Lama pacos</name>
    <dbReference type="NCBI Taxonomy" id="30538"/>
    <lineage>
        <taxon>Eukaryota</taxon>
        <taxon>Metazoa</taxon>
        <taxon>Chordata</taxon>
        <taxon>Craniata</taxon>
        <taxon>Vertebrata</taxon>
        <taxon>Euteleostomi</taxon>
        <taxon>Mammalia</taxon>
        <taxon>Eutheria</taxon>
        <taxon>Laurasiatheria</taxon>
        <taxon>Artiodactyla</taxon>
        <taxon>Tylopoda</taxon>
        <taxon>Camelidae</taxon>
        <taxon>Vicugna</taxon>
    </lineage>
</organism>
<feature type="transmembrane region" description="Helical" evidence="1">
    <location>
        <begin position="116"/>
        <end position="135"/>
    </location>
</feature>
<proteinExistence type="predicted"/>
<name>A0ABM5CVX8_VICPA</name>